<evidence type="ECO:0000313" key="2">
    <source>
        <dbReference type="Proteomes" id="UP000275348"/>
    </source>
</evidence>
<evidence type="ECO:0000313" key="1">
    <source>
        <dbReference type="EMBL" id="RLZ08563.1"/>
    </source>
</evidence>
<dbReference type="RefSeq" id="WP_121934993.1">
    <property type="nucleotide sequence ID" value="NZ_RDOJ01000013.1"/>
</dbReference>
<sequence length="70" mass="7999">MDKSIKKRLSYNTEVVKALSEEFGVSTTFVRQAIRKDKHSLTAQTIEKKYKELAGASLRAIKDFKKNPII</sequence>
<comment type="caution">
    <text evidence="1">The sequence shown here is derived from an EMBL/GenBank/DDBJ whole genome shotgun (WGS) entry which is preliminary data.</text>
</comment>
<proteinExistence type="predicted"/>
<dbReference type="Proteomes" id="UP000275348">
    <property type="component" value="Unassembled WGS sequence"/>
</dbReference>
<dbReference type="OrthoDB" id="1449733at2"/>
<accession>A0A3L9M7Q5</accession>
<reference evidence="1 2" key="1">
    <citation type="submission" date="2018-10" db="EMBL/GenBank/DDBJ databases">
        <authorList>
            <person name="Chen X."/>
        </authorList>
    </citation>
    <scope>NUCLEOTIDE SEQUENCE [LARGE SCALE GENOMIC DNA]</scope>
    <source>
        <strain evidence="1 2">YIM 102668</strain>
    </source>
</reference>
<protein>
    <submittedName>
        <fullName evidence="1">Uncharacterized protein</fullName>
    </submittedName>
</protein>
<gene>
    <name evidence="1" type="ORF">EAH69_09620</name>
</gene>
<dbReference type="EMBL" id="RDOJ01000013">
    <property type="protein sequence ID" value="RLZ08563.1"/>
    <property type="molecule type" value="Genomic_DNA"/>
</dbReference>
<dbReference type="AlphaFoldDB" id="A0A3L9M7Q5"/>
<keyword evidence="2" id="KW-1185">Reference proteome</keyword>
<name>A0A3L9M7Q5_9FLAO</name>
<organism evidence="1 2">
    <name type="scientific">Faecalibacter macacae</name>
    <dbReference type="NCBI Taxonomy" id="1859289"/>
    <lineage>
        <taxon>Bacteria</taxon>
        <taxon>Pseudomonadati</taxon>
        <taxon>Bacteroidota</taxon>
        <taxon>Flavobacteriia</taxon>
        <taxon>Flavobacteriales</taxon>
        <taxon>Weeksellaceae</taxon>
        <taxon>Faecalibacter</taxon>
    </lineage>
</organism>